<keyword evidence="2" id="KW-0732">Signal</keyword>
<reference evidence="3" key="2">
    <citation type="submission" date="2020-09" db="EMBL/GenBank/DDBJ databases">
        <authorList>
            <person name="Sun Q."/>
            <person name="Zhou Y."/>
        </authorList>
    </citation>
    <scope>NUCLEOTIDE SEQUENCE</scope>
    <source>
        <strain evidence="3">CGMCC 1.15290</strain>
    </source>
</reference>
<dbReference type="EMBL" id="BMIB01000001">
    <property type="protein sequence ID" value="GGH61510.1"/>
    <property type="molecule type" value="Genomic_DNA"/>
</dbReference>
<evidence type="ECO:0000313" key="4">
    <source>
        <dbReference type="Proteomes" id="UP000627292"/>
    </source>
</evidence>
<dbReference type="RefSeq" id="WP_188950923.1">
    <property type="nucleotide sequence ID" value="NZ_BMIB01000001.1"/>
</dbReference>
<dbReference type="Proteomes" id="UP000627292">
    <property type="component" value="Unassembled WGS sequence"/>
</dbReference>
<comment type="caution">
    <text evidence="3">The sequence shown here is derived from an EMBL/GenBank/DDBJ whole genome shotgun (WGS) entry which is preliminary data.</text>
</comment>
<feature type="compositionally biased region" description="Basic and acidic residues" evidence="1">
    <location>
        <begin position="95"/>
        <end position="148"/>
    </location>
</feature>
<feature type="compositionally biased region" description="Basic and acidic residues" evidence="1">
    <location>
        <begin position="155"/>
        <end position="212"/>
    </location>
</feature>
<reference evidence="3" key="1">
    <citation type="journal article" date="2014" name="Int. J. Syst. Evol. Microbiol.">
        <title>Complete genome sequence of Corynebacterium casei LMG S-19264T (=DSM 44701T), isolated from a smear-ripened cheese.</title>
        <authorList>
            <consortium name="US DOE Joint Genome Institute (JGI-PGF)"/>
            <person name="Walter F."/>
            <person name="Albersmeier A."/>
            <person name="Kalinowski J."/>
            <person name="Ruckert C."/>
        </authorList>
    </citation>
    <scope>NUCLEOTIDE SEQUENCE</scope>
    <source>
        <strain evidence="3">CGMCC 1.15290</strain>
    </source>
</reference>
<organism evidence="3 4">
    <name type="scientific">Filimonas zeae</name>
    <dbReference type="NCBI Taxonomy" id="1737353"/>
    <lineage>
        <taxon>Bacteria</taxon>
        <taxon>Pseudomonadati</taxon>
        <taxon>Bacteroidota</taxon>
        <taxon>Chitinophagia</taxon>
        <taxon>Chitinophagales</taxon>
        <taxon>Chitinophagaceae</taxon>
        <taxon>Filimonas</taxon>
    </lineage>
</organism>
<keyword evidence="4" id="KW-1185">Reference proteome</keyword>
<feature type="chain" id="PRO_5037456186" description="TolA protein" evidence="2">
    <location>
        <begin position="25"/>
        <end position="295"/>
    </location>
</feature>
<accession>A0A917IRG6</accession>
<dbReference type="AlphaFoldDB" id="A0A917IRG6"/>
<feature type="signal peptide" evidence="2">
    <location>
        <begin position="1"/>
        <end position="24"/>
    </location>
</feature>
<evidence type="ECO:0000313" key="3">
    <source>
        <dbReference type="EMBL" id="GGH61510.1"/>
    </source>
</evidence>
<feature type="region of interest" description="Disordered" evidence="1">
    <location>
        <begin position="95"/>
        <end position="212"/>
    </location>
</feature>
<sequence length="295" mass="33884">MKTSYLKNSLVLAACLVGTMYANAQQTKPETLVQYTTQADGNREQMHTVKNGKNYQLEFVNDQLTALTIDGVAIPKEKWGQYDAFIKEMREQLKRDREQAEKDRIQAAKDREQAGKDRVQAEKDRAQAKLDRAQADKDREQAVRDREQAQLNRVQAEKDRQQAVKDRQQADLDRVQADKDRAQAEKDREQAEKDREQAQKDRVQAEKDRATAAQDRKLLENLTEELVSDKLITDSKALHEFILNNTGMSVNGEKQPERVAKKYQEKYSRFAKAGITYRVSGTTRQYSTSGVLEAE</sequence>
<proteinExistence type="predicted"/>
<name>A0A917IRG6_9BACT</name>
<evidence type="ECO:0000256" key="2">
    <source>
        <dbReference type="SAM" id="SignalP"/>
    </source>
</evidence>
<evidence type="ECO:0000256" key="1">
    <source>
        <dbReference type="SAM" id="MobiDB-lite"/>
    </source>
</evidence>
<protein>
    <recommendedName>
        <fullName evidence="5">TolA protein</fullName>
    </recommendedName>
</protein>
<evidence type="ECO:0008006" key="5">
    <source>
        <dbReference type="Google" id="ProtNLM"/>
    </source>
</evidence>
<gene>
    <name evidence="3" type="ORF">GCM10011379_10570</name>
</gene>